<proteinExistence type="predicted"/>
<dbReference type="Proteomes" id="UP001606303">
    <property type="component" value="Unassembled WGS sequence"/>
</dbReference>
<organism evidence="2 3">
    <name type="scientific">Pelomonas baiyunensis</name>
    <dbReference type="NCBI Taxonomy" id="3299026"/>
    <lineage>
        <taxon>Bacteria</taxon>
        <taxon>Pseudomonadati</taxon>
        <taxon>Pseudomonadota</taxon>
        <taxon>Betaproteobacteria</taxon>
        <taxon>Burkholderiales</taxon>
        <taxon>Sphaerotilaceae</taxon>
        <taxon>Roseateles</taxon>
    </lineage>
</organism>
<dbReference type="Gene3D" id="1.20.120.520">
    <property type="entry name" value="nmb1532 protein domain like"/>
    <property type="match status" value="1"/>
</dbReference>
<reference evidence="2 3" key="1">
    <citation type="submission" date="2024-08" db="EMBL/GenBank/DDBJ databases">
        <authorList>
            <person name="Lu H."/>
        </authorList>
    </citation>
    <scope>NUCLEOTIDE SEQUENCE [LARGE SCALE GENOMIC DNA]</scope>
    <source>
        <strain evidence="2 3">BYS87W</strain>
    </source>
</reference>
<evidence type="ECO:0000259" key="1">
    <source>
        <dbReference type="Pfam" id="PF01814"/>
    </source>
</evidence>
<name>A0ABW7GSQ5_9BURK</name>
<comment type="caution">
    <text evidence="2">The sequence shown here is derived from an EMBL/GenBank/DDBJ whole genome shotgun (WGS) entry which is preliminary data.</text>
</comment>
<protein>
    <submittedName>
        <fullName evidence="2">Hemerythrin domain-containing protein</fullName>
    </submittedName>
</protein>
<dbReference type="Pfam" id="PF01814">
    <property type="entry name" value="Hemerythrin"/>
    <property type="match status" value="1"/>
</dbReference>
<sequence>MTNAIPGHSAPAVGFEVPLEMLAACHGRVQHQCATLQRLLPHLQHHGADRDAQEAARAIMRYFDSAARHHHEDEEHDLFPALLESMAGSDAVCLRELTASLCGDHRKLEQLWGALRPQLLSVSETTGHIVDAALVSSFANLYETHIRREEAELLPMAARLLSEIELDRIGVAMRARRGIASTEAHQG</sequence>
<gene>
    <name evidence="2" type="ORF">ACG01O_00160</name>
</gene>
<dbReference type="CDD" id="cd12108">
    <property type="entry name" value="Hr-like"/>
    <property type="match status" value="1"/>
</dbReference>
<feature type="domain" description="Hemerythrin-like" evidence="1">
    <location>
        <begin position="18"/>
        <end position="157"/>
    </location>
</feature>
<keyword evidence="3" id="KW-1185">Reference proteome</keyword>
<dbReference type="RefSeq" id="WP_394379790.1">
    <property type="nucleotide sequence ID" value="NZ_JBIGIB010000001.1"/>
</dbReference>
<dbReference type="EMBL" id="JBIGIB010000001">
    <property type="protein sequence ID" value="MFG6465008.1"/>
    <property type="molecule type" value="Genomic_DNA"/>
</dbReference>
<accession>A0ABW7GSQ5</accession>
<evidence type="ECO:0000313" key="3">
    <source>
        <dbReference type="Proteomes" id="UP001606303"/>
    </source>
</evidence>
<dbReference type="InterPro" id="IPR012312">
    <property type="entry name" value="Hemerythrin-like"/>
</dbReference>
<evidence type="ECO:0000313" key="2">
    <source>
        <dbReference type="EMBL" id="MFG6465008.1"/>
    </source>
</evidence>